<dbReference type="InterPro" id="IPR048263">
    <property type="entry name" value="Arb2"/>
</dbReference>
<dbReference type="PANTHER" id="PTHR21357">
    <property type="entry name" value="FAM172 FAMILY PROTEIN HOMOLOG CG10038"/>
    <property type="match status" value="1"/>
</dbReference>
<accession>A0A6P6NMT6</accession>
<proteinExistence type="predicted"/>
<evidence type="ECO:0000259" key="1">
    <source>
        <dbReference type="Pfam" id="PF22749"/>
    </source>
</evidence>
<feature type="domain" description="Arb2" evidence="1">
    <location>
        <begin position="58"/>
        <end position="190"/>
    </location>
</feature>
<dbReference type="KEGG" id="caua:113082453"/>
<dbReference type="AlphaFoldDB" id="A0A6P6NMT6"/>
<reference evidence="3" key="1">
    <citation type="submission" date="2025-08" db="UniProtKB">
        <authorList>
            <consortium name="RefSeq"/>
        </authorList>
    </citation>
    <scope>IDENTIFICATION</scope>
    <source>
        <strain evidence="3">Wakin</strain>
        <tissue evidence="3">Muscle</tissue>
    </source>
</reference>
<dbReference type="GO" id="GO:0035197">
    <property type="term" value="F:siRNA binding"/>
    <property type="evidence" value="ECO:0007669"/>
    <property type="project" value="TreeGrafter"/>
</dbReference>
<dbReference type="PANTHER" id="PTHR21357:SF5">
    <property type="entry name" value="SI:CH73-41E3.7"/>
    <property type="match status" value="1"/>
</dbReference>
<evidence type="ECO:0000313" key="3">
    <source>
        <dbReference type="RefSeq" id="XP_026109898.1"/>
    </source>
</evidence>
<protein>
    <submittedName>
        <fullName evidence="3">Protein FAM172A isoform X1</fullName>
    </submittedName>
</protein>
<dbReference type="RefSeq" id="XP_026109898.1">
    <property type="nucleotide sequence ID" value="XM_026254113.1"/>
</dbReference>
<name>A0A6P6NMT6_CARAU</name>
<feature type="domain" description="Arb2" evidence="1">
    <location>
        <begin position="192"/>
        <end position="281"/>
    </location>
</feature>
<gene>
    <name evidence="3" type="primary">si:ch73-41e3.7</name>
</gene>
<dbReference type="GO" id="GO:0031048">
    <property type="term" value="P:regulatory ncRNA-mediated heterochromatin formation"/>
    <property type="evidence" value="ECO:0007669"/>
    <property type="project" value="TreeGrafter"/>
</dbReference>
<evidence type="ECO:0000313" key="2">
    <source>
        <dbReference type="Proteomes" id="UP000515129"/>
    </source>
</evidence>
<dbReference type="Pfam" id="PF22749">
    <property type="entry name" value="Arb2"/>
    <property type="match status" value="2"/>
</dbReference>
<keyword evidence="2" id="KW-1185">Reference proteome</keyword>
<dbReference type="GO" id="GO:0005634">
    <property type="term" value="C:nucleus"/>
    <property type="evidence" value="ECO:0007669"/>
    <property type="project" value="TreeGrafter"/>
</dbReference>
<dbReference type="InterPro" id="IPR053858">
    <property type="entry name" value="Arb2_dom"/>
</dbReference>
<dbReference type="OrthoDB" id="421951at2759"/>
<dbReference type="Proteomes" id="UP000515129">
    <property type="component" value="Chromosome 1"/>
</dbReference>
<sequence>MSIRNTCHMITDSTCLSSQSNNKRINFSKSSDYSVSFFFRSHTMLECSDTSRNPIHLDFPYSFSENGHLRHKVTGEPYKFTFRLDDVRGTEREHHNLCHYITQHVYDLLERNFHLIRVHLEEDGFVFMSPGALYHPGSLLVLIQDWGTVRSGVWSWKLSAHEGLERGSQIPYLRWAALESCAVIIMNPNEGGKTLEHHVHLVWERLVSRSSAEHIFVVAHGYGGLAFVDLLCCQLEEVQRRVTAVAFLDSSHNLWHQPLGKAGRDWLKSHSRTWILSTKPLNRSVGSLKAGCPQISAGTQCHDSAPIICMESVFRFFSKTIQPKATPTPFEIITRSKSRAKDQNNNSI</sequence>
<organism evidence="2 3">
    <name type="scientific">Carassius auratus</name>
    <name type="common">Goldfish</name>
    <dbReference type="NCBI Taxonomy" id="7957"/>
    <lineage>
        <taxon>Eukaryota</taxon>
        <taxon>Metazoa</taxon>
        <taxon>Chordata</taxon>
        <taxon>Craniata</taxon>
        <taxon>Vertebrata</taxon>
        <taxon>Euteleostomi</taxon>
        <taxon>Actinopterygii</taxon>
        <taxon>Neopterygii</taxon>
        <taxon>Teleostei</taxon>
        <taxon>Ostariophysi</taxon>
        <taxon>Cypriniformes</taxon>
        <taxon>Cyprinidae</taxon>
        <taxon>Cyprininae</taxon>
        <taxon>Carassius</taxon>
    </lineage>
</organism>